<evidence type="ECO:0000259" key="16">
    <source>
        <dbReference type="Pfam" id="PF08033"/>
    </source>
</evidence>
<dbReference type="GO" id="GO:0000149">
    <property type="term" value="F:SNARE binding"/>
    <property type="evidence" value="ECO:0007669"/>
    <property type="project" value="TreeGrafter"/>
</dbReference>
<dbReference type="InterPro" id="IPR050550">
    <property type="entry name" value="SEC23_SEC24_subfamily"/>
</dbReference>
<dbReference type="Pfam" id="PF04815">
    <property type="entry name" value="Sec23_helical"/>
    <property type="match status" value="1"/>
</dbReference>
<dbReference type="SUPFAM" id="SSF82754">
    <property type="entry name" value="C-terminal, gelsolin-like domain of Sec23/24"/>
    <property type="match status" value="1"/>
</dbReference>
<dbReference type="InterPro" id="IPR007123">
    <property type="entry name" value="Gelsolin-like_dom"/>
</dbReference>
<reference evidence="17" key="1">
    <citation type="submission" date="2020-12" db="EMBL/GenBank/DDBJ databases">
        <title>Metabolic potential, ecology and presence of endohyphal bacteria is reflected in genomic diversity of Mucoromycotina.</title>
        <authorList>
            <person name="Muszewska A."/>
            <person name="Okrasinska A."/>
            <person name="Steczkiewicz K."/>
            <person name="Drgas O."/>
            <person name="Orlowska M."/>
            <person name="Perlinska-Lenart U."/>
            <person name="Aleksandrzak-Piekarczyk T."/>
            <person name="Szatraj K."/>
            <person name="Zielenkiewicz U."/>
            <person name="Pilsyk S."/>
            <person name="Malc E."/>
            <person name="Mieczkowski P."/>
            <person name="Kruszewska J.S."/>
            <person name="Biernat P."/>
            <person name="Pawlowska J."/>
        </authorList>
    </citation>
    <scope>NUCLEOTIDE SEQUENCE</scope>
    <source>
        <strain evidence="17">CBS 226.32</strain>
    </source>
</reference>
<dbReference type="InterPro" id="IPR036174">
    <property type="entry name" value="Znf_Sec23_Sec24_sf"/>
</dbReference>
<dbReference type="InterPro" id="IPR012990">
    <property type="entry name" value="Beta-sandwich_Sec23_24"/>
</dbReference>
<feature type="domain" description="Gelsolin-like" evidence="12">
    <location>
        <begin position="712"/>
        <end position="786"/>
    </location>
</feature>
<dbReference type="PANTHER" id="PTHR13803">
    <property type="entry name" value="SEC24-RELATED PROTEIN"/>
    <property type="match status" value="1"/>
</dbReference>
<dbReference type="InterPro" id="IPR006895">
    <property type="entry name" value="Znf_Sec23_Sec24"/>
</dbReference>
<evidence type="ECO:0000256" key="10">
    <source>
        <dbReference type="ARBA" id="ARBA00023034"/>
    </source>
</evidence>
<evidence type="ECO:0000256" key="6">
    <source>
        <dbReference type="ARBA" id="ARBA00022490"/>
    </source>
</evidence>
<organism evidence="17 18">
    <name type="scientific">Mucor plumbeus</name>
    <dbReference type="NCBI Taxonomy" id="97098"/>
    <lineage>
        <taxon>Eukaryota</taxon>
        <taxon>Fungi</taxon>
        <taxon>Fungi incertae sedis</taxon>
        <taxon>Mucoromycota</taxon>
        <taxon>Mucoromycotina</taxon>
        <taxon>Mucoromycetes</taxon>
        <taxon>Mucorales</taxon>
        <taxon>Mucorineae</taxon>
        <taxon>Mucoraceae</taxon>
        <taxon>Mucor</taxon>
    </lineage>
</organism>
<dbReference type="GO" id="GO:0070971">
    <property type="term" value="C:endoplasmic reticulum exit site"/>
    <property type="evidence" value="ECO:0007669"/>
    <property type="project" value="TreeGrafter"/>
</dbReference>
<dbReference type="Gene3D" id="2.30.30.380">
    <property type="entry name" value="Zn-finger domain of Sec23/24"/>
    <property type="match status" value="1"/>
</dbReference>
<dbReference type="SUPFAM" id="SSF53300">
    <property type="entry name" value="vWA-like"/>
    <property type="match status" value="1"/>
</dbReference>
<evidence type="ECO:0000259" key="15">
    <source>
        <dbReference type="Pfam" id="PF04815"/>
    </source>
</evidence>
<evidence type="ECO:0000256" key="2">
    <source>
        <dbReference type="ARBA" id="ARBA00004496"/>
    </source>
</evidence>
<feature type="domain" description="Sec23/Sec24 helical" evidence="15">
    <location>
        <begin position="582"/>
        <end position="682"/>
    </location>
</feature>
<evidence type="ECO:0000313" key="17">
    <source>
        <dbReference type="EMBL" id="KAG2208783.1"/>
    </source>
</evidence>
<keyword evidence="10" id="KW-0333">Golgi apparatus</keyword>
<dbReference type="SUPFAM" id="SSF81995">
    <property type="entry name" value="beta-sandwich domain of Sec23/24"/>
    <property type="match status" value="1"/>
</dbReference>
<dbReference type="OrthoDB" id="49016at2759"/>
<gene>
    <name evidence="17" type="ORF">INT46_003044</name>
</gene>
<evidence type="ECO:0000256" key="11">
    <source>
        <dbReference type="ARBA" id="ARBA00023136"/>
    </source>
</evidence>
<keyword evidence="6" id="KW-0963">Cytoplasm</keyword>
<dbReference type="Pfam" id="PF00626">
    <property type="entry name" value="Gelsolin"/>
    <property type="match status" value="1"/>
</dbReference>
<dbReference type="InterPro" id="IPR029006">
    <property type="entry name" value="ADF-H/Gelsolin-like_dom_sf"/>
</dbReference>
<dbReference type="Gene3D" id="3.40.20.10">
    <property type="entry name" value="Severin"/>
    <property type="match status" value="1"/>
</dbReference>
<dbReference type="AlphaFoldDB" id="A0A8H7RFJ4"/>
<evidence type="ECO:0000259" key="13">
    <source>
        <dbReference type="Pfam" id="PF04810"/>
    </source>
</evidence>
<dbReference type="InterPro" id="IPR036180">
    <property type="entry name" value="Gelsolin-like_dom_sf"/>
</dbReference>
<dbReference type="Pfam" id="PF04810">
    <property type="entry name" value="zf-Sec23_Sec24"/>
    <property type="match status" value="1"/>
</dbReference>
<dbReference type="GO" id="GO:0000139">
    <property type="term" value="C:Golgi membrane"/>
    <property type="evidence" value="ECO:0007669"/>
    <property type="project" value="UniProtKB-SubCell"/>
</dbReference>
<sequence>MHIALLYQQQTSHDNDISQSKKPKRLYPIHENVQPMQQPNNKRQQHQYSVTSQDKAIEHLSRMAITTSPVAVNRGFDIHLLGNAPMISDFELPLPTPRIPASASVTISDYAQCDSKYQRCTLNAIPYNNKLLKKSKLPLSLLLEPYPRTQPQEKNLNQVPVISHGNISRCTRCKSFINPFIQFIEDGLKWKCNICEYDDNNVPPAYDWDHITRQKADRWSTPELNYGCVDYVATSEFMSRPPQPPVYVFVIDTTKQAINTGIIPVLAEALIASIDRIPNSDGRARIGFITVSHAIGFYGLGNKEPELLMMPDIDDIYLPRAHDDLVVNLIEAKSAVFDLLERLKVMFTNETFATNDNCLGSALKAARQLLSPTGGKIICFQASLPNIGIGALSPTVIHKQNTTAAGENLLLEPTSEFYRLFSEECTKSHVCADMFVFGSQNIDVATLNVIPRFTGGQTHYYPGFNANNIGDREKLKLEIKKLVREEVGLEAIVRTKCSPGLACKLYHGNFSFQLPDILVLPNVPRDASYCIDLCIEKELQGDLAYIQTCMLYTSSLGERFIRVMTTCLPITRKITELFYAVDQQSTVRAMAYQALDKAVTLKIRDGKEYLVSKTVAICNAYSKEVIGIVPSKSTQLNVCRSLSLLPAMVLALLKSEAFNDTGVVPTNIATQSGILLRTLPTSLWSRYVYPTFYSLHDMPLHAGTFNSSEKCIMPPPINLSSEKLERHGCYLVENGQRILIWIGREAVPQLCSDLLNVSQVSEIKSGQIPSLPILNNPFSERVCRIIKNLRTDLRHCNFYQSLYVVREDGEPVLRNWFMTHLLEDCQHFATGSRFQKTTSYTAMSYYQWLGHIKEGI</sequence>
<evidence type="ECO:0000256" key="4">
    <source>
        <dbReference type="ARBA" id="ARBA00008334"/>
    </source>
</evidence>
<dbReference type="Gene3D" id="3.40.50.410">
    <property type="entry name" value="von Willebrand factor, type A domain"/>
    <property type="match status" value="1"/>
</dbReference>
<keyword evidence="18" id="KW-1185">Reference proteome</keyword>
<evidence type="ECO:0000256" key="5">
    <source>
        <dbReference type="ARBA" id="ARBA00022448"/>
    </source>
</evidence>
<comment type="subcellular location">
    <subcellularLocation>
        <location evidence="2">Cytoplasm</location>
    </subcellularLocation>
    <subcellularLocation>
        <location evidence="3">Endoplasmic reticulum membrane</location>
    </subcellularLocation>
    <subcellularLocation>
        <location evidence="1">Golgi apparatus membrane</location>
    </subcellularLocation>
</comment>
<evidence type="ECO:0000259" key="12">
    <source>
        <dbReference type="Pfam" id="PF00626"/>
    </source>
</evidence>
<dbReference type="Pfam" id="PF04811">
    <property type="entry name" value="Sec23_trunk"/>
    <property type="match status" value="1"/>
</dbReference>
<keyword evidence="9" id="KW-0653">Protein transport</keyword>
<dbReference type="EMBL" id="JAEPRC010000108">
    <property type="protein sequence ID" value="KAG2208783.1"/>
    <property type="molecule type" value="Genomic_DNA"/>
</dbReference>
<proteinExistence type="inferred from homology"/>
<evidence type="ECO:0000259" key="14">
    <source>
        <dbReference type="Pfam" id="PF04811"/>
    </source>
</evidence>
<dbReference type="Gene3D" id="2.60.40.1670">
    <property type="entry name" value="beta-sandwich domain of Sec23/24"/>
    <property type="match status" value="1"/>
</dbReference>
<dbReference type="InterPro" id="IPR006900">
    <property type="entry name" value="Sec23/24_helical_dom"/>
</dbReference>
<dbReference type="InterPro" id="IPR006896">
    <property type="entry name" value="Sec23/24_trunk_dom"/>
</dbReference>
<comment type="caution">
    <text evidence="17">The sequence shown here is derived from an EMBL/GenBank/DDBJ whole genome shotgun (WGS) entry which is preliminary data.</text>
</comment>
<evidence type="ECO:0000256" key="3">
    <source>
        <dbReference type="ARBA" id="ARBA00004586"/>
    </source>
</evidence>
<dbReference type="GO" id="GO:0090110">
    <property type="term" value="P:COPII-coated vesicle cargo loading"/>
    <property type="evidence" value="ECO:0007669"/>
    <property type="project" value="TreeGrafter"/>
</dbReference>
<keyword evidence="11" id="KW-0472">Membrane</keyword>
<evidence type="ECO:0000256" key="9">
    <source>
        <dbReference type="ARBA" id="ARBA00022927"/>
    </source>
</evidence>
<evidence type="ECO:0000256" key="8">
    <source>
        <dbReference type="ARBA" id="ARBA00022892"/>
    </source>
</evidence>
<dbReference type="InterPro" id="IPR036175">
    <property type="entry name" value="Sec23/24_helical_dom_sf"/>
</dbReference>
<name>A0A8H7RFJ4_9FUNG</name>
<dbReference type="InterPro" id="IPR036465">
    <property type="entry name" value="vWFA_dom_sf"/>
</dbReference>
<dbReference type="Gene3D" id="1.20.120.730">
    <property type="entry name" value="Sec23/Sec24 helical domain"/>
    <property type="match status" value="1"/>
</dbReference>
<dbReference type="Pfam" id="PF08033">
    <property type="entry name" value="Sec23_BS"/>
    <property type="match status" value="1"/>
</dbReference>
<dbReference type="PANTHER" id="PTHR13803:SF39">
    <property type="entry name" value="SECRETORY 24AB, ISOFORM A"/>
    <property type="match status" value="1"/>
</dbReference>
<evidence type="ECO:0000256" key="1">
    <source>
        <dbReference type="ARBA" id="ARBA00004394"/>
    </source>
</evidence>
<accession>A0A8H7RFJ4</accession>
<feature type="domain" description="Zinc finger Sec23/Sec24-type" evidence="13">
    <location>
        <begin position="167"/>
        <end position="206"/>
    </location>
</feature>
<dbReference type="GO" id="GO:0008270">
    <property type="term" value="F:zinc ion binding"/>
    <property type="evidence" value="ECO:0007669"/>
    <property type="project" value="InterPro"/>
</dbReference>
<evidence type="ECO:0000313" key="18">
    <source>
        <dbReference type="Proteomes" id="UP000650833"/>
    </source>
</evidence>
<dbReference type="SUPFAM" id="SSF81811">
    <property type="entry name" value="Helical domain of Sec23/24"/>
    <property type="match status" value="1"/>
</dbReference>
<comment type="similarity">
    <text evidence="4">Belongs to the SEC23/SEC24 family. SEC24 subfamily.</text>
</comment>
<protein>
    <submittedName>
        <fullName evidence="17">Uncharacterized protein</fullName>
    </submittedName>
</protein>
<dbReference type="Proteomes" id="UP000650833">
    <property type="component" value="Unassembled WGS sequence"/>
</dbReference>
<keyword evidence="8" id="KW-0931">ER-Golgi transport</keyword>
<dbReference type="SUPFAM" id="SSF82919">
    <property type="entry name" value="Zn-finger domain of Sec23/24"/>
    <property type="match status" value="1"/>
</dbReference>
<feature type="domain" description="Sec23/Sec24 beta-sandwich" evidence="16">
    <location>
        <begin position="488"/>
        <end position="571"/>
    </location>
</feature>
<dbReference type="GO" id="GO:0006886">
    <property type="term" value="P:intracellular protein transport"/>
    <property type="evidence" value="ECO:0007669"/>
    <property type="project" value="InterPro"/>
</dbReference>
<feature type="domain" description="Sec23/Sec24 trunk" evidence="14">
    <location>
        <begin position="242"/>
        <end position="482"/>
    </location>
</feature>
<keyword evidence="5" id="KW-0813">Transport</keyword>
<dbReference type="GO" id="GO:0030127">
    <property type="term" value="C:COPII vesicle coat"/>
    <property type="evidence" value="ECO:0007669"/>
    <property type="project" value="InterPro"/>
</dbReference>
<keyword evidence="7" id="KW-0256">Endoplasmic reticulum</keyword>
<evidence type="ECO:0000256" key="7">
    <source>
        <dbReference type="ARBA" id="ARBA00022824"/>
    </source>
</evidence>
<dbReference type="GO" id="GO:0005789">
    <property type="term" value="C:endoplasmic reticulum membrane"/>
    <property type="evidence" value="ECO:0007669"/>
    <property type="project" value="UniProtKB-SubCell"/>
</dbReference>